<gene>
    <name evidence="8" type="ORF">AMSG_00754</name>
</gene>
<dbReference type="SUPFAM" id="SSF81338">
    <property type="entry name" value="Aquaporin-like"/>
    <property type="match status" value="1"/>
</dbReference>
<evidence type="ECO:0000313" key="9">
    <source>
        <dbReference type="Proteomes" id="UP000054408"/>
    </source>
</evidence>
<name>A0A0L0DEN5_THETB</name>
<dbReference type="PRINTS" id="PR00783">
    <property type="entry name" value="MINTRINSICP"/>
</dbReference>
<dbReference type="PANTHER" id="PTHR19139:SF199">
    <property type="entry name" value="MIP17260P"/>
    <property type="match status" value="1"/>
</dbReference>
<evidence type="ECO:0000256" key="4">
    <source>
        <dbReference type="ARBA" id="ARBA00022989"/>
    </source>
</evidence>
<dbReference type="EMBL" id="GL349435">
    <property type="protein sequence ID" value="KNC50596.1"/>
    <property type="molecule type" value="Genomic_DNA"/>
</dbReference>
<comment type="similarity">
    <text evidence="2 6">Belongs to the MIP/aquaporin (TC 1.A.8) family.</text>
</comment>
<dbReference type="InterPro" id="IPR000425">
    <property type="entry name" value="MIP"/>
</dbReference>
<evidence type="ECO:0000256" key="5">
    <source>
        <dbReference type="ARBA" id="ARBA00023136"/>
    </source>
</evidence>
<dbReference type="Pfam" id="PF00230">
    <property type="entry name" value="MIP"/>
    <property type="match status" value="1"/>
</dbReference>
<keyword evidence="5 7" id="KW-0472">Membrane</keyword>
<keyword evidence="9" id="KW-1185">Reference proteome</keyword>
<feature type="transmembrane region" description="Helical" evidence="7">
    <location>
        <begin position="28"/>
        <end position="56"/>
    </location>
</feature>
<reference evidence="8 9" key="1">
    <citation type="submission" date="2010-05" db="EMBL/GenBank/DDBJ databases">
        <title>The Genome Sequence of Thecamonas trahens ATCC 50062.</title>
        <authorList>
            <consortium name="The Broad Institute Genome Sequencing Platform"/>
            <person name="Russ C."/>
            <person name="Cuomo C."/>
            <person name="Shea T."/>
            <person name="Young S.K."/>
            <person name="Zeng Q."/>
            <person name="Koehrsen M."/>
            <person name="Haas B."/>
            <person name="Borodovsky M."/>
            <person name="Guigo R."/>
            <person name="Alvarado L."/>
            <person name="Berlin A."/>
            <person name="Bochicchio J."/>
            <person name="Borenstein D."/>
            <person name="Chapman S."/>
            <person name="Chen Z."/>
            <person name="Freedman E."/>
            <person name="Gellesch M."/>
            <person name="Goldberg J."/>
            <person name="Griggs A."/>
            <person name="Gujja S."/>
            <person name="Heilman E."/>
            <person name="Heiman D."/>
            <person name="Hepburn T."/>
            <person name="Howarth C."/>
            <person name="Jen D."/>
            <person name="Larson L."/>
            <person name="Mehta T."/>
            <person name="Park D."/>
            <person name="Pearson M."/>
            <person name="Roberts A."/>
            <person name="Saif S."/>
            <person name="Shenoy N."/>
            <person name="Sisk P."/>
            <person name="Stolte C."/>
            <person name="Sykes S."/>
            <person name="Thomson T."/>
            <person name="Walk T."/>
            <person name="White J."/>
            <person name="Yandava C."/>
            <person name="Burger G."/>
            <person name="Gray M.W."/>
            <person name="Holland P.W.H."/>
            <person name="King N."/>
            <person name="Lang F.B.F."/>
            <person name="Roger A.J."/>
            <person name="Ruiz-Trillo I."/>
            <person name="Lander E."/>
            <person name="Nusbaum C."/>
        </authorList>
    </citation>
    <scope>NUCLEOTIDE SEQUENCE [LARGE SCALE GENOMIC DNA]</scope>
    <source>
        <strain evidence="8 9">ATCC 50062</strain>
    </source>
</reference>
<accession>A0A0L0DEN5</accession>
<dbReference type="Gene3D" id="1.20.1080.10">
    <property type="entry name" value="Glycerol uptake facilitator protein"/>
    <property type="match status" value="1"/>
</dbReference>
<dbReference type="GO" id="GO:0005886">
    <property type="term" value="C:plasma membrane"/>
    <property type="evidence" value="ECO:0007669"/>
    <property type="project" value="TreeGrafter"/>
</dbReference>
<feature type="transmembrane region" description="Helical" evidence="7">
    <location>
        <begin position="171"/>
        <end position="192"/>
    </location>
</feature>
<comment type="subcellular location">
    <subcellularLocation>
        <location evidence="1">Membrane</location>
        <topology evidence="1">Multi-pass membrane protein</topology>
    </subcellularLocation>
</comment>
<dbReference type="AlphaFoldDB" id="A0A0L0DEN5"/>
<evidence type="ECO:0000256" key="7">
    <source>
        <dbReference type="SAM" id="Phobius"/>
    </source>
</evidence>
<dbReference type="InterPro" id="IPR034294">
    <property type="entry name" value="Aquaporin_transptr"/>
</dbReference>
<keyword evidence="4 7" id="KW-1133">Transmembrane helix</keyword>
<protein>
    <submittedName>
        <fullName evidence="8">Aquaporin</fullName>
    </submittedName>
</protein>
<dbReference type="PANTHER" id="PTHR19139">
    <property type="entry name" value="AQUAPORIN TRANSPORTER"/>
    <property type="match status" value="1"/>
</dbReference>
<evidence type="ECO:0000256" key="3">
    <source>
        <dbReference type="ARBA" id="ARBA00022692"/>
    </source>
</evidence>
<keyword evidence="6" id="KW-0813">Transport</keyword>
<dbReference type="STRING" id="461836.A0A0L0DEN5"/>
<evidence type="ECO:0000256" key="2">
    <source>
        <dbReference type="ARBA" id="ARBA00006175"/>
    </source>
</evidence>
<keyword evidence="3 6" id="KW-0812">Transmembrane</keyword>
<dbReference type="GO" id="GO:0015250">
    <property type="term" value="F:water channel activity"/>
    <property type="evidence" value="ECO:0007669"/>
    <property type="project" value="TreeGrafter"/>
</dbReference>
<organism evidence="8 9">
    <name type="scientific">Thecamonas trahens ATCC 50062</name>
    <dbReference type="NCBI Taxonomy" id="461836"/>
    <lineage>
        <taxon>Eukaryota</taxon>
        <taxon>Apusozoa</taxon>
        <taxon>Apusomonadida</taxon>
        <taxon>Apusomonadidae</taxon>
        <taxon>Thecamonas</taxon>
    </lineage>
</organism>
<dbReference type="GeneID" id="25560544"/>
<feature type="transmembrane region" description="Helical" evidence="7">
    <location>
        <begin position="212"/>
        <end position="230"/>
    </location>
</feature>
<dbReference type="RefSeq" id="XP_013762483.1">
    <property type="nucleotide sequence ID" value="XM_013907029.1"/>
</dbReference>
<feature type="transmembrane region" description="Helical" evidence="7">
    <location>
        <begin position="85"/>
        <end position="110"/>
    </location>
</feature>
<sequence>MSIDCNCDTSEARKWWRELSLEFIGTSLYVGVVATAATAGSGSASVAGLALIGLLYMVQEASSDGFGHFNPAVTTAFALAGESSLVLAIMLVVVQFVGGIAGGLLAWMFVSESGRDVLNLGVSGVPDSYRGGNNYTLFNGIMLEFFLSGALATAFYVLYSKKKQQTFKSTAPLALGLFVQSLVTVAAPLTTSIFNPAYSLGTSIISGEFDDFWVFLVLPFAGAALFVLGYKWTFIDEDCFCCAGGARHSYSDAIDDEYTYDQASASASY</sequence>
<proteinExistence type="inferred from homology"/>
<dbReference type="OrthoDB" id="3222at2759"/>
<dbReference type="InterPro" id="IPR023271">
    <property type="entry name" value="Aquaporin-like"/>
</dbReference>
<evidence type="ECO:0000256" key="6">
    <source>
        <dbReference type="RuleBase" id="RU000477"/>
    </source>
</evidence>
<evidence type="ECO:0000256" key="1">
    <source>
        <dbReference type="ARBA" id="ARBA00004141"/>
    </source>
</evidence>
<dbReference type="eggNOG" id="KOG0223">
    <property type="taxonomic scope" value="Eukaryota"/>
</dbReference>
<evidence type="ECO:0000313" key="8">
    <source>
        <dbReference type="EMBL" id="KNC50596.1"/>
    </source>
</evidence>
<feature type="transmembrane region" description="Helical" evidence="7">
    <location>
        <begin position="137"/>
        <end position="159"/>
    </location>
</feature>
<dbReference type="Proteomes" id="UP000054408">
    <property type="component" value="Unassembled WGS sequence"/>
</dbReference>